<evidence type="ECO:0000256" key="2">
    <source>
        <dbReference type="ARBA" id="ARBA00007613"/>
    </source>
</evidence>
<evidence type="ECO:0000256" key="6">
    <source>
        <dbReference type="ARBA" id="ARBA00023136"/>
    </source>
</evidence>
<keyword evidence="4" id="KW-1134">Transmembrane beta strand</keyword>
<feature type="chain" id="PRO_5047322999" evidence="10">
    <location>
        <begin position="25"/>
        <end position="497"/>
    </location>
</feature>
<evidence type="ECO:0000256" key="8">
    <source>
        <dbReference type="SAM" id="Coils"/>
    </source>
</evidence>
<evidence type="ECO:0000256" key="9">
    <source>
        <dbReference type="SAM" id="MobiDB-lite"/>
    </source>
</evidence>
<dbReference type="InterPro" id="IPR051906">
    <property type="entry name" value="TolC-like"/>
</dbReference>
<evidence type="ECO:0000256" key="3">
    <source>
        <dbReference type="ARBA" id="ARBA00022448"/>
    </source>
</evidence>
<dbReference type="InterPro" id="IPR010130">
    <property type="entry name" value="T1SS_OMP_TolC"/>
</dbReference>
<dbReference type="NCBIfam" id="TIGR01844">
    <property type="entry name" value="type_I_sec_TolC"/>
    <property type="match status" value="1"/>
</dbReference>
<dbReference type="Pfam" id="PF02321">
    <property type="entry name" value="OEP"/>
    <property type="match status" value="2"/>
</dbReference>
<feature type="signal peptide" evidence="10">
    <location>
        <begin position="1"/>
        <end position="24"/>
    </location>
</feature>
<dbReference type="PANTHER" id="PTHR30026">
    <property type="entry name" value="OUTER MEMBRANE PROTEIN TOLC"/>
    <property type="match status" value="1"/>
</dbReference>
<sequence>MRSMLLAGLAMSAGMVLLPRAVWADGPQTLTQALSEAYDNNATLQAQRAALRATDEQVPTALSGWRPTVTVGATAGRLTGTEVLPSVPGKPADGSYKVTQNRDQLVGQVQVTQPIYSGGKVIDSTRQAKNSVYAARAQLLATEQTVFLNVVSAYVTVITDRQVLALDQSDQNVLEQQLKATVEQFNVGEITLTSVAQAQAALAAAKEQVEVADGNLQIAKENFRQLVGDYPSASLVPPQPLALPVSSKEQAAAAALANNPNVIAAEFNDAAGKDAVDVAYSALLPQLSVQASAYSQQGAAGPNTRLTGGSVLGQLTVPLYQGGAEYSAIRQARAKEQQAFAGILDAQRTSYAQATQAWVGLMAARDAIMSTNAEIKANAIALDGTEREDLVGTRTTLDVLNAQQLLLNSQVQQVQNISTLVNNSYTVAAAIGRLTATDLGLPVDQYNDLKYYKSVKYAGFGTGEAADEEAGVAPDGSLLTASTAPEIADEPQGSSAH</sequence>
<dbReference type="SUPFAM" id="SSF56954">
    <property type="entry name" value="Outer membrane efflux proteins (OEP)"/>
    <property type="match status" value="1"/>
</dbReference>
<dbReference type="Proteomes" id="UP001156641">
    <property type="component" value="Unassembled WGS sequence"/>
</dbReference>
<feature type="region of interest" description="Disordered" evidence="9">
    <location>
        <begin position="468"/>
        <end position="497"/>
    </location>
</feature>
<dbReference type="Gene3D" id="1.20.1600.10">
    <property type="entry name" value="Outer membrane efflux proteins (OEP)"/>
    <property type="match status" value="1"/>
</dbReference>
<evidence type="ECO:0000256" key="7">
    <source>
        <dbReference type="ARBA" id="ARBA00023237"/>
    </source>
</evidence>
<keyword evidence="3" id="KW-0813">Transport</keyword>
<comment type="similarity">
    <text evidence="2">Belongs to the outer membrane factor (OMF) (TC 1.B.17) family.</text>
</comment>
<evidence type="ECO:0000256" key="5">
    <source>
        <dbReference type="ARBA" id="ARBA00022692"/>
    </source>
</evidence>
<organism evidence="11 12">
    <name type="scientific">Acidocella aquatica</name>
    <dbReference type="NCBI Taxonomy" id="1922313"/>
    <lineage>
        <taxon>Bacteria</taxon>
        <taxon>Pseudomonadati</taxon>
        <taxon>Pseudomonadota</taxon>
        <taxon>Alphaproteobacteria</taxon>
        <taxon>Acetobacterales</taxon>
        <taxon>Acidocellaceae</taxon>
        <taxon>Acidocella</taxon>
    </lineage>
</organism>
<keyword evidence="12" id="KW-1185">Reference proteome</keyword>
<evidence type="ECO:0000256" key="4">
    <source>
        <dbReference type="ARBA" id="ARBA00022452"/>
    </source>
</evidence>
<keyword evidence="10" id="KW-0732">Signal</keyword>
<keyword evidence="5" id="KW-0812">Transmembrane</keyword>
<keyword evidence="6" id="KW-0472">Membrane</keyword>
<name>A0ABQ6A3V2_9PROT</name>
<evidence type="ECO:0000313" key="11">
    <source>
        <dbReference type="EMBL" id="GLR66308.1"/>
    </source>
</evidence>
<evidence type="ECO:0000313" key="12">
    <source>
        <dbReference type="Proteomes" id="UP001156641"/>
    </source>
</evidence>
<dbReference type="RefSeq" id="WP_284256985.1">
    <property type="nucleotide sequence ID" value="NZ_BSOS01000013.1"/>
</dbReference>
<gene>
    <name evidence="11" type="ORF">GCM10010909_09880</name>
</gene>
<evidence type="ECO:0000256" key="10">
    <source>
        <dbReference type="SAM" id="SignalP"/>
    </source>
</evidence>
<proteinExistence type="inferred from homology"/>
<dbReference type="EMBL" id="BSOS01000013">
    <property type="protein sequence ID" value="GLR66308.1"/>
    <property type="molecule type" value="Genomic_DNA"/>
</dbReference>
<comment type="subcellular location">
    <subcellularLocation>
        <location evidence="1">Cell outer membrane</location>
    </subcellularLocation>
</comment>
<keyword evidence="7" id="KW-0998">Cell outer membrane</keyword>
<feature type="coiled-coil region" evidence="8">
    <location>
        <begin position="195"/>
        <end position="222"/>
    </location>
</feature>
<accession>A0ABQ6A3V2</accession>
<comment type="caution">
    <text evidence="11">The sequence shown here is derived from an EMBL/GenBank/DDBJ whole genome shotgun (WGS) entry which is preliminary data.</text>
</comment>
<protein>
    <submittedName>
        <fullName evidence="11">Type I secretion protein TolC</fullName>
    </submittedName>
</protein>
<dbReference type="InterPro" id="IPR003423">
    <property type="entry name" value="OMP_efflux"/>
</dbReference>
<keyword evidence="8" id="KW-0175">Coiled coil</keyword>
<reference evidence="12" key="1">
    <citation type="journal article" date="2019" name="Int. J. Syst. Evol. Microbiol.">
        <title>The Global Catalogue of Microorganisms (GCM) 10K type strain sequencing project: providing services to taxonomists for standard genome sequencing and annotation.</title>
        <authorList>
            <consortium name="The Broad Institute Genomics Platform"/>
            <consortium name="The Broad Institute Genome Sequencing Center for Infectious Disease"/>
            <person name="Wu L."/>
            <person name="Ma J."/>
        </authorList>
    </citation>
    <scope>NUCLEOTIDE SEQUENCE [LARGE SCALE GENOMIC DNA]</scope>
    <source>
        <strain evidence="12">NBRC 112502</strain>
    </source>
</reference>
<dbReference type="PANTHER" id="PTHR30026:SF22">
    <property type="entry name" value="OUTER MEMBRANE EFFLUX PROTEIN"/>
    <property type="match status" value="1"/>
</dbReference>
<evidence type="ECO:0000256" key="1">
    <source>
        <dbReference type="ARBA" id="ARBA00004442"/>
    </source>
</evidence>